<sequence length="378" mass="44068">MAQHYLLSSKSKNLNLKQIFRLSEDEAFQLLKANRWGNSNDITDVVCPHCGIRHNAYFLQSRKRWCCKHCQRHFYITTNTAFAFHKLPFVDILAAILLFANEVKGISAITMSRHLNISYKTAFVLCHKLREVLFKTRDLTPLQGEIHEDGAWINFKLRPTNFAKNAHKQKQKADKKGRKFPKFRPTKRCIISLNQRASNDENLWGSNRTIVAMDYTENAKTVLALNHQFVKQGSDIMCDENAAYKGLDFHYTRWSVNHDLCYSAKGINNNLAESFNARFRDLHRGVHHKCDNKYALHYANQAAFMSDNRQTSNGDLFSDILKRCLWVLPLREWVGYWQGNHRSQELIGMTAFSPEEISQAYFKNLNERIRYEQELLVA</sequence>
<protein>
    <submittedName>
        <fullName evidence="2">Transposase</fullName>
    </submittedName>
</protein>
<dbReference type="InterPro" id="IPR024445">
    <property type="entry name" value="Tnp_ISXO2-like"/>
</dbReference>
<gene>
    <name evidence="2" type="ORF">JP32_00545</name>
</gene>
<organism evidence="2 3">
    <name type="scientific">Gallibacterium anatis</name>
    <dbReference type="NCBI Taxonomy" id="750"/>
    <lineage>
        <taxon>Bacteria</taxon>
        <taxon>Pseudomonadati</taxon>
        <taxon>Pseudomonadota</taxon>
        <taxon>Gammaproteobacteria</taxon>
        <taxon>Pasteurellales</taxon>
        <taxon>Pasteurellaceae</taxon>
        <taxon>Gallibacterium</taxon>
    </lineage>
</organism>
<evidence type="ECO:0000259" key="1">
    <source>
        <dbReference type="SMART" id="SM01126"/>
    </source>
</evidence>
<reference evidence="2 3" key="1">
    <citation type="submission" date="2014-08" db="EMBL/GenBank/DDBJ databases">
        <title>Chaperone-usher fimbriae in a diverse selection of Gallibacterium genomes.</title>
        <authorList>
            <person name="Kudirkiene E."/>
            <person name="Bager R.J."/>
            <person name="Johnson T.J."/>
            <person name="Bojesen A.M."/>
        </authorList>
    </citation>
    <scope>NUCLEOTIDE SEQUENCE [LARGE SCALE GENOMIC DNA]</scope>
    <source>
        <strain evidence="2 3">20558/3kl.</strain>
    </source>
</reference>
<dbReference type="Pfam" id="PF12760">
    <property type="entry name" value="Zn_ribbon_IS1595"/>
    <property type="match status" value="1"/>
</dbReference>
<proteinExistence type="predicted"/>
<dbReference type="Proteomes" id="UP000030526">
    <property type="component" value="Unassembled WGS sequence"/>
</dbReference>
<accession>A0A0A2YAQ8</accession>
<dbReference type="Pfam" id="PF12762">
    <property type="entry name" value="DDE_Tnp_IS1595"/>
    <property type="match status" value="1"/>
</dbReference>
<evidence type="ECO:0000313" key="2">
    <source>
        <dbReference type="EMBL" id="KGQ34479.1"/>
    </source>
</evidence>
<dbReference type="SMART" id="SM01126">
    <property type="entry name" value="DDE_Tnp_IS1595"/>
    <property type="match status" value="1"/>
</dbReference>
<feature type="domain" description="ISXO2-like transposase" evidence="1">
    <location>
        <begin position="141"/>
        <end position="307"/>
    </location>
</feature>
<dbReference type="RefSeq" id="WP_039083217.1">
    <property type="nucleotide sequence ID" value="NZ_JPXS01000005.1"/>
</dbReference>
<dbReference type="EMBL" id="JPXS01000005">
    <property type="protein sequence ID" value="KGQ34479.1"/>
    <property type="molecule type" value="Genomic_DNA"/>
</dbReference>
<name>A0A0A2YAQ8_9PAST</name>
<dbReference type="InterPro" id="IPR024442">
    <property type="entry name" value="Transposase_Zn_ribbon"/>
</dbReference>
<dbReference type="NCBIfam" id="NF033547">
    <property type="entry name" value="transpos_IS1595"/>
    <property type="match status" value="1"/>
</dbReference>
<evidence type="ECO:0000313" key="3">
    <source>
        <dbReference type="Proteomes" id="UP000030526"/>
    </source>
</evidence>
<dbReference type="AlphaFoldDB" id="A0A0A2YAQ8"/>
<comment type="caution">
    <text evidence="2">The sequence shown here is derived from an EMBL/GenBank/DDBJ whole genome shotgun (WGS) entry which is preliminary data.</text>
</comment>